<dbReference type="AlphaFoldDB" id="A0A9P4YBJ2"/>
<gene>
    <name evidence="10" type="ORF">M406DRAFT_325789</name>
</gene>
<keyword evidence="7" id="KW-0804">Transcription</keyword>
<feature type="region of interest" description="Disordered" evidence="9">
    <location>
        <begin position="318"/>
        <end position="351"/>
    </location>
</feature>
<keyword evidence="11" id="KW-1185">Reference proteome</keyword>
<comment type="caution">
    <text evidence="10">The sequence shown here is derived from an EMBL/GenBank/DDBJ whole genome shotgun (WGS) entry which is preliminary data.</text>
</comment>
<dbReference type="OrthoDB" id="5345625at2759"/>
<accession>A0A9P4YBJ2</accession>
<feature type="compositionally biased region" description="Low complexity" evidence="9">
    <location>
        <begin position="154"/>
        <end position="169"/>
    </location>
</feature>
<evidence type="ECO:0000256" key="7">
    <source>
        <dbReference type="ARBA" id="ARBA00023163"/>
    </source>
</evidence>
<evidence type="ECO:0000313" key="10">
    <source>
        <dbReference type="EMBL" id="KAF3770341.1"/>
    </source>
</evidence>
<evidence type="ECO:0000313" key="11">
    <source>
        <dbReference type="Proteomes" id="UP000803844"/>
    </source>
</evidence>
<dbReference type="Proteomes" id="UP000803844">
    <property type="component" value="Unassembled WGS sequence"/>
</dbReference>
<feature type="region of interest" description="Disordered" evidence="9">
    <location>
        <begin position="277"/>
        <end position="306"/>
    </location>
</feature>
<comment type="subcellular location">
    <subcellularLocation>
        <location evidence="2">Cytoplasm</location>
    </subcellularLocation>
    <subcellularLocation>
        <location evidence="1">Nucleus</location>
    </subcellularLocation>
</comment>
<feature type="region of interest" description="Disordered" evidence="9">
    <location>
        <begin position="1"/>
        <end position="169"/>
    </location>
</feature>
<keyword evidence="5" id="KW-0678">Repressor</keyword>
<dbReference type="InterPro" id="IPR013734">
    <property type="entry name" value="TF_Nrm1/Whi5"/>
</dbReference>
<dbReference type="Pfam" id="PF08528">
    <property type="entry name" value="Whi5"/>
    <property type="match status" value="1"/>
</dbReference>
<reference evidence="10" key="1">
    <citation type="journal article" date="2020" name="Phytopathology">
        <title>Genome sequence of the chestnut blight fungus Cryphonectria parasitica EP155: A fundamental resource for an archetypical invasive plant pathogen.</title>
        <authorList>
            <person name="Crouch J.A."/>
            <person name="Dawe A."/>
            <person name="Aerts A."/>
            <person name="Barry K."/>
            <person name="Churchill A.C.L."/>
            <person name="Grimwood J."/>
            <person name="Hillman B."/>
            <person name="Milgroom M.G."/>
            <person name="Pangilinan J."/>
            <person name="Smith M."/>
            <person name="Salamov A."/>
            <person name="Schmutz J."/>
            <person name="Yadav J."/>
            <person name="Grigoriev I.V."/>
            <person name="Nuss D."/>
        </authorList>
    </citation>
    <scope>NUCLEOTIDE SEQUENCE</scope>
    <source>
        <strain evidence="10">EP155</strain>
    </source>
</reference>
<name>A0A9P4YBJ2_CRYP1</name>
<keyword evidence="6" id="KW-0805">Transcription regulation</keyword>
<evidence type="ECO:0000256" key="8">
    <source>
        <dbReference type="ARBA" id="ARBA00023242"/>
    </source>
</evidence>
<protein>
    <submittedName>
        <fullName evidence="10">Uncharacterized protein</fullName>
    </submittedName>
</protein>
<sequence length="369" mass="39413">MSAAATPTKRRALGAIDVNVSRSPRSPSSLKLSIKGGVTVGGGSPLKKSPGVVLSRHATPSPPREKRTGTPKKKRPLEEAENVRPIVKKLCAGSPVKTSSPSKATRIPKVDTLLKPADEDDETPASQPATARRSISPDASSVFDNSTINTSQFTTITEPDTDAPITTTAPAVPVSGAAAASAVPDVIPNLPPPRPRRVPTREEFRQKAEILKLRLSLASYKVRTNQTDVPLDKLQVRPVPGMTRRRTPLPSMTAHTVERSTPVQYWYRSVEARRAPLPESRVAGRNTAEVDDGNNDEQQEEEEGRKVVGTVVAVGGRYCGPEGQQALPDLASVSTPRKTRDGWEEDRLTSSALKGGAAKGLLSLSQGSL</sequence>
<feature type="compositionally biased region" description="Basic and acidic residues" evidence="9">
    <location>
        <begin position="338"/>
        <end position="348"/>
    </location>
</feature>
<dbReference type="RefSeq" id="XP_040781302.1">
    <property type="nucleotide sequence ID" value="XM_040920022.1"/>
</dbReference>
<evidence type="ECO:0000256" key="4">
    <source>
        <dbReference type="ARBA" id="ARBA00022490"/>
    </source>
</evidence>
<dbReference type="EMBL" id="MU032344">
    <property type="protein sequence ID" value="KAF3770341.1"/>
    <property type="molecule type" value="Genomic_DNA"/>
</dbReference>
<evidence type="ECO:0000256" key="6">
    <source>
        <dbReference type="ARBA" id="ARBA00023015"/>
    </source>
</evidence>
<feature type="compositionally biased region" description="Polar residues" evidence="9">
    <location>
        <begin position="137"/>
        <end position="153"/>
    </location>
</feature>
<evidence type="ECO:0000256" key="1">
    <source>
        <dbReference type="ARBA" id="ARBA00004123"/>
    </source>
</evidence>
<comment type="similarity">
    <text evidence="3">Belongs to the WHI5/NRM1 family.</text>
</comment>
<keyword evidence="4" id="KW-0963">Cytoplasm</keyword>
<evidence type="ECO:0000256" key="5">
    <source>
        <dbReference type="ARBA" id="ARBA00022491"/>
    </source>
</evidence>
<dbReference type="GeneID" id="63837151"/>
<dbReference type="GO" id="GO:0005634">
    <property type="term" value="C:nucleus"/>
    <property type="evidence" value="ECO:0007669"/>
    <property type="project" value="UniProtKB-SubCell"/>
</dbReference>
<evidence type="ECO:0000256" key="3">
    <source>
        <dbReference type="ARBA" id="ARBA00006922"/>
    </source>
</evidence>
<dbReference type="GO" id="GO:0005737">
    <property type="term" value="C:cytoplasm"/>
    <property type="evidence" value="ECO:0007669"/>
    <property type="project" value="UniProtKB-SubCell"/>
</dbReference>
<evidence type="ECO:0000256" key="2">
    <source>
        <dbReference type="ARBA" id="ARBA00004496"/>
    </source>
</evidence>
<feature type="compositionally biased region" description="Low complexity" evidence="9">
    <location>
        <begin position="21"/>
        <end position="35"/>
    </location>
</feature>
<evidence type="ECO:0000256" key="9">
    <source>
        <dbReference type="SAM" id="MobiDB-lite"/>
    </source>
</evidence>
<keyword evidence="8" id="KW-0539">Nucleus</keyword>
<feature type="compositionally biased region" description="Acidic residues" evidence="9">
    <location>
        <begin position="289"/>
        <end position="302"/>
    </location>
</feature>
<organism evidence="10 11">
    <name type="scientific">Cryphonectria parasitica (strain ATCC 38755 / EP155)</name>
    <dbReference type="NCBI Taxonomy" id="660469"/>
    <lineage>
        <taxon>Eukaryota</taxon>
        <taxon>Fungi</taxon>
        <taxon>Dikarya</taxon>
        <taxon>Ascomycota</taxon>
        <taxon>Pezizomycotina</taxon>
        <taxon>Sordariomycetes</taxon>
        <taxon>Sordariomycetidae</taxon>
        <taxon>Diaporthales</taxon>
        <taxon>Cryphonectriaceae</taxon>
        <taxon>Cryphonectria-Endothia species complex</taxon>
        <taxon>Cryphonectria</taxon>
    </lineage>
</organism>
<feature type="region of interest" description="Disordered" evidence="9">
    <location>
        <begin position="184"/>
        <end position="203"/>
    </location>
</feature>
<proteinExistence type="inferred from homology"/>